<protein>
    <submittedName>
        <fullName evidence="1">Small CPxCG-related zinc finger protein</fullName>
    </submittedName>
</protein>
<evidence type="ECO:0000313" key="2">
    <source>
        <dbReference type="Proteomes" id="UP000663064"/>
    </source>
</evidence>
<gene>
    <name evidence="1" type="ORF">HfgLR_02125</name>
</gene>
<reference evidence="1" key="1">
    <citation type="journal article" date="2021" name="Front. Microbiol.">
        <title>Cellular and Genomic Properties of Haloferax gibbonsii LR2-5, the Host of Euryarchaeal Virus HFTV1.</title>
        <authorList>
            <person name="Tittes C."/>
            <person name="Schwarzer S."/>
            <person name="Pfeiffer F."/>
            <person name="Dyall-Smith M."/>
            <person name="Rodriguez-Franco M."/>
            <person name="Oksanen H.M."/>
            <person name="Quax T.E.F."/>
        </authorList>
    </citation>
    <scope>NUCLEOTIDE SEQUENCE</scope>
    <source>
        <strain evidence="1">LR2-5</strain>
    </source>
</reference>
<organism evidence="1 2">
    <name type="scientific">Haloferax gibbonsii</name>
    <dbReference type="NCBI Taxonomy" id="35746"/>
    <lineage>
        <taxon>Archaea</taxon>
        <taxon>Methanobacteriati</taxon>
        <taxon>Methanobacteriota</taxon>
        <taxon>Stenosarchaea group</taxon>
        <taxon>Halobacteria</taxon>
        <taxon>Halobacteriales</taxon>
        <taxon>Haloferacaceae</taxon>
        <taxon>Haloferax</taxon>
    </lineage>
</organism>
<dbReference type="EMBL" id="CP063205">
    <property type="protein sequence ID" value="QOS10578.1"/>
    <property type="molecule type" value="Genomic_DNA"/>
</dbReference>
<accession>A0A871BC59</accession>
<name>A0A871BC59_HALGI</name>
<evidence type="ECO:0000313" key="1">
    <source>
        <dbReference type="EMBL" id="QOS10578.1"/>
    </source>
</evidence>
<sequence length="44" mass="5403">MLCEACEVEMYRVDDEKRTDLEDRRTYECPDCGATEERAKYRHW</sequence>
<dbReference type="Proteomes" id="UP000663064">
    <property type="component" value="Chromosome"/>
</dbReference>
<dbReference type="AlphaFoldDB" id="A0A871BC59"/>
<proteinExistence type="predicted"/>